<organism evidence="1">
    <name type="scientific">marine sediment metagenome</name>
    <dbReference type="NCBI Taxonomy" id="412755"/>
    <lineage>
        <taxon>unclassified sequences</taxon>
        <taxon>metagenomes</taxon>
        <taxon>ecological metagenomes</taxon>
    </lineage>
</organism>
<evidence type="ECO:0000313" key="1">
    <source>
        <dbReference type="EMBL" id="GAH93930.1"/>
    </source>
</evidence>
<evidence type="ECO:0008006" key="2">
    <source>
        <dbReference type="Google" id="ProtNLM"/>
    </source>
</evidence>
<sequence length="39" mass="4163">IVKIKNELGGSGGGHKLAGGIRLSIPSFNRLKNNIDKFI</sequence>
<dbReference type="AlphaFoldDB" id="X1KJZ8"/>
<protein>
    <recommendedName>
        <fullName evidence="2">DHHA1 domain-containing protein</fullName>
    </recommendedName>
</protein>
<comment type="caution">
    <text evidence="1">The sequence shown here is derived from an EMBL/GenBank/DDBJ whole genome shotgun (WGS) entry which is preliminary data.</text>
</comment>
<feature type="non-terminal residue" evidence="1">
    <location>
        <position position="1"/>
    </location>
</feature>
<reference evidence="1" key="1">
    <citation type="journal article" date="2014" name="Front. Microbiol.">
        <title>High frequency of phylogenetically diverse reductive dehalogenase-homologous genes in deep subseafloor sedimentary metagenomes.</title>
        <authorList>
            <person name="Kawai M."/>
            <person name="Futagami T."/>
            <person name="Toyoda A."/>
            <person name="Takaki Y."/>
            <person name="Nishi S."/>
            <person name="Hori S."/>
            <person name="Arai W."/>
            <person name="Tsubouchi T."/>
            <person name="Morono Y."/>
            <person name="Uchiyama I."/>
            <person name="Ito T."/>
            <person name="Fujiyama A."/>
            <person name="Inagaki F."/>
            <person name="Takami H."/>
        </authorList>
    </citation>
    <scope>NUCLEOTIDE SEQUENCE</scope>
    <source>
        <strain evidence="1">Expedition CK06-06</strain>
    </source>
</reference>
<proteinExistence type="predicted"/>
<accession>X1KJZ8</accession>
<name>X1KJZ8_9ZZZZ</name>
<gene>
    <name evidence="1" type="ORF">S03H2_70457</name>
</gene>
<dbReference type="EMBL" id="BARU01046831">
    <property type="protein sequence ID" value="GAH93930.1"/>
    <property type="molecule type" value="Genomic_DNA"/>
</dbReference>